<keyword evidence="3" id="KW-1185">Reference proteome</keyword>
<name>A0AA36HS86_9DINO</name>
<protein>
    <submittedName>
        <fullName evidence="2">Uncharacterized protein</fullName>
    </submittedName>
</protein>
<dbReference type="AlphaFoldDB" id="A0AA36HS86"/>
<gene>
    <name evidence="2" type="ORF">EVOR1521_LOCUS3956</name>
</gene>
<sequence>MPRKTSSKDKVQPDAGLFALLLNTTTKDEGEEFLDYAYPSEHPDLKAILPMKGVLLASCGVMKAAVGQEVNFLLFRSLTGQEYKVSMKRLERWILCIVLPAATTDACARQLVDEALALVLLRFGRLQSADFRQLEPIFKAMSSVLASHSLYSCSGQLQWHPLAEDWKQVVEVHISKWEQGWQESAPSPALAVPQGFALLLEQQVMATSLNDEAFSACARLLALEGEAKPASDDLDVRCHSLFLTLSPGGMEPLPSHQYSLLQRGPWLFFVLWNMSDTVGTSQTPRVAADPFGIDISLELLTTLPLPPGHTAAERQPGLSPSFNPPSRSGHDKRRSSFGLPCLFKTRTKSAEHLDDKEVEKVCRPQNFCHALELRGEDPRPPGSFSTLQEPRRISGASIPQGVRCPVLGQRLQSQRPSEWGSAELADFPMADLDWLWRCYAARRAAWREGPGAVKRHILVDILRGDHALDKLWKECLEGSDLGKDLEQEVRGKKTEATLLGSGEPWRFQDGAPYRTSDLTALVSVGVLQHLRGKRAWLCGTVCGSVAPAAARPAVMGTPGHRVFLAAEEP</sequence>
<organism evidence="2 3">
    <name type="scientific">Effrenium voratum</name>
    <dbReference type="NCBI Taxonomy" id="2562239"/>
    <lineage>
        <taxon>Eukaryota</taxon>
        <taxon>Sar</taxon>
        <taxon>Alveolata</taxon>
        <taxon>Dinophyceae</taxon>
        <taxon>Suessiales</taxon>
        <taxon>Symbiodiniaceae</taxon>
        <taxon>Effrenium</taxon>
    </lineage>
</organism>
<comment type="caution">
    <text evidence="2">The sequence shown here is derived from an EMBL/GenBank/DDBJ whole genome shotgun (WGS) entry which is preliminary data.</text>
</comment>
<evidence type="ECO:0000313" key="2">
    <source>
        <dbReference type="EMBL" id="CAJ1374389.1"/>
    </source>
</evidence>
<feature type="region of interest" description="Disordered" evidence="1">
    <location>
        <begin position="306"/>
        <end position="335"/>
    </location>
</feature>
<proteinExistence type="predicted"/>
<dbReference type="EMBL" id="CAUJNA010000247">
    <property type="protein sequence ID" value="CAJ1374389.1"/>
    <property type="molecule type" value="Genomic_DNA"/>
</dbReference>
<evidence type="ECO:0000256" key="1">
    <source>
        <dbReference type="SAM" id="MobiDB-lite"/>
    </source>
</evidence>
<evidence type="ECO:0000313" key="3">
    <source>
        <dbReference type="Proteomes" id="UP001178507"/>
    </source>
</evidence>
<reference evidence="2" key="1">
    <citation type="submission" date="2023-08" db="EMBL/GenBank/DDBJ databases">
        <authorList>
            <person name="Chen Y."/>
            <person name="Shah S."/>
            <person name="Dougan E. K."/>
            <person name="Thang M."/>
            <person name="Chan C."/>
        </authorList>
    </citation>
    <scope>NUCLEOTIDE SEQUENCE</scope>
</reference>
<accession>A0AA36HS86</accession>
<dbReference type="Proteomes" id="UP001178507">
    <property type="component" value="Unassembled WGS sequence"/>
</dbReference>